<keyword evidence="2" id="KW-1185">Reference proteome</keyword>
<name>A0ABN7X067_GIGMA</name>
<gene>
    <name evidence="1" type="ORF">GMARGA_LOCUS37343</name>
</gene>
<accession>A0ABN7X067</accession>
<feature type="non-terminal residue" evidence="1">
    <location>
        <position position="1"/>
    </location>
</feature>
<comment type="caution">
    <text evidence="1">The sequence shown here is derived from an EMBL/GenBank/DDBJ whole genome shotgun (WGS) entry which is preliminary data.</text>
</comment>
<organism evidence="1 2">
    <name type="scientific">Gigaspora margarita</name>
    <dbReference type="NCBI Taxonomy" id="4874"/>
    <lineage>
        <taxon>Eukaryota</taxon>
        <taxon>Fungi</taxon>
        <taxon>Fungi incertae sedis</taxon>
        <taxon>Mucoromycota</taxon>
        <taxon>Glomeromycotina</taxon>
        <taxon>Glomeromycetes</taxon>
        <taxon>Diversisporales</taxon>
        <taxon>Gigasporaceae</taxon>
        <taxon>Gigaspora</taxon>
    </lineage>
</organism>
<sequence length="80" mass="9425">KKVLKDNKGKAFELKYSSGKGKRDFWKGKVVGKKKVQKIKNCQEKERLLEKGKVVRRREGLLKKKRLLREVKIVEGRKDC</sequence>
<dbReference type="EMBL" id="CAJVQB010077409">
    <property type="protein sequence ID" value="CAG8844875.1"/>
    <property type="molecule type" value="Genomic_DNA"/>
</dbReference>
<evidence type="ECO:0000313" key="2">
    <source>
        <dbReference type="Proteomes" id="UP000789901"/>
    </source>
</evidence>
<protein>
    <submittedName>
        <fullName evidence="1">22111_t:CDS:1</fullName>
    </submittedName>
</protein>
<dbReference type="Proteomes" id="UP000789901">
    <property type="component" value="Unassembled WGS sequence"/>
</dbReference>
<proteinExistence type="predicted"/>
<evidence type="ECO:0000313" key="1">
    <source>
        <dbReference type="EMBL" id="CAG8844875.1"/>
    </source>
</evidence>
<reference evidence="1 2" key="1">
    <citation type="submission" date="2021-06" db="EMBL/GenBank/DDBJ databases">
        <authorList>
            <person name="Kallberg Y."/>
            <person name="Tangrot J."/>
            <person name="Rosling A."/>
        </authorList>
    </citation>
    <scope>NUCLEOTIDE SEQUENCE [LARGE SCALE GENOMIC DNA]</scope>
    <source>
        <strain evidence="1 2">120-4 pot B 10/14</strain>
    </source>
</reference>